<evidence type="ECO:0000313" key="3">
    <source>
        <dbReference type="Proteomes" id="UP000245535"/>
    </source>
</evidence>
<dbReference type="PROSITE" id="PS51257">
    <property type="entry name" value="PROKAR_LIPOPROTEIN"/>
    <property type="match status" value="1"/>
</dbReference>
<evidence type="ECO:0000313" key="2">
    <source>
        <dbReference type="EMBL" id="PWJ37867.1"/>
    </source>
</evidence>
<organism evidence="2 3">
    <name type="scientific">Sediminitomix flava</name>
    <dbReference type="NCBI Taxonomy" id="379075"/>
    <lineage>
        <taxon>Bacteria</taxon>
        <taxon>Pseudomonadati</taxon>
        <taxon>Bacteroidota</taxon>
        <taxon>Cytophagia</taxon>
        <taxon>Cytophagales</taxon>
        <taxon>Flammeovirgaceae</taxon>
        <taxon>Sediminitomix</taxon>
    </lineage>
</organism>
<dbReference type="AlphaFoldDB" id="A0A315Z6H6"/>
<gene>
    <name evidence="2" type="ORF">BC781_1082</name>
</gene>
<keyword evidence="1" id="KW-0732">Signal</keyword>
<proteinExistence type="predicted"/>
<comment type="caution">
    <text evidence="2">The sequence shown here is derived from an EMBL/GenBank/DDBJ whole genome shotgun (WGS) entry which is preliminary data.</text>
</comment>
<dbReference type="Proteomes" id="UP000245535">
    <property type="component" value="Unassembled WGS sequence"/>
</dbReference>
<reference evidence="2 3" key="1">
    <citation type="submission" date="2018-03" db="EMBL/GenBank/DDBJ databases">
        <title>Genomic Encyclopedia of Archaeal and Bacterial Type Strains, Phase II (KMG-II): from individual species to whole genera.</title>
        <authorList>
            <person name="Goeker M."/>
        </authorList>
    </citation>
    <scope>NUCLEOTIDE SEQUENCE [LARGE SCALE GENOMIC DNA]</scope>
    <source>
        <strain evidence="2 3">DSM 28229</strain>
    </source>
</reference>
<sequence length="204" mass="24464">MRKLTVTILTLTLIFLSSCNVSMNKIDIWTEQATVTEIIGFENSLSEENQILEMNIFLSKSIYPLIDEYKIAKPIIFKRENAGFLPLYTQYFYSESDSMIRYISYDWEKEMYGDFSRKQEVWKEESKKLEEYDTEYDRIKLALVEKLGEPTIQDEEPQKIKSNSGRGDCLSRNTVWETDKYYSKLNLIFESMTYRLRWYHYLKK</sequence>
<accession>A0A315Z6H6</accession>
<keyword evidence="3" id="KW-1185">Reference proteome</keyword>
<feature type="chain" id="PRO_5016391751" evidence="1">
    <location>
        <begin position="23"/>
        <end position="204"/>
    </location>
</feature>
<protein>
    <submittedName>
        <fullName evidence="2">Uncharacterized protein</fullName>
    </submittedName>
</protein>
<evidence type="ECO:0000256" key="1">
    <source>
        <dbReference type="SAM" id="SignalP"/>
    </source>
</evidence>
<feature type="signal peptide" evidence="1">
    <location>
        <begin position="1"/>
        <end position="22"/>
    </location>
</feature>
<dbReference type="OrthoDB" id="1254477at2"/>
<dbReference type="RefSeq" id="WP_109621961.1">
    <property type="nucleotide sequence ID" value="NZ_QGDO01000008.1"/>
</dbReference>
<dbReference type="EMBL" id="QGDO01000008">
    <property type="protein sequence ID" value="PWJ37867.1"/>
    <property type="molecule type" value="Genomic_DNA"/>
</dbReference>
<name>A0A315Z6H6_SEDFL</name>